<feature type="compositionally biased region" description="Polar residues" evidence="2">
    <location>
        <begin position="232"/>
        <end position="245"/>
    </location>
</feature>
<feature type="compositionally biased region" description="Low complexity" evidence="2">
    <location>
        <begin position="845"/>
        <end position="856"/>
    </location>
</feature>
<evidence type="ECO:0000259" key="3">
    <source>
        <dbReference type="PROSITE" id="PS50013"/>
    </source>
</evidence>
<feature type="compositionally biased region" description="Polar residues" evidence="2">
    <location>
        <begin position="78"/>
        <end position="102"/>
    </location>
</feature>
<protein>
    <recommendedName>
        <fullName evidence="3">Chromo domain-containing protein</fullName>
    </recommendedName>
</protein>
<feature type="coiled-coil region" evidence="1">
    <location>
        <begin position="713"/>
        <end position="796"/>
    </location>
</feature>
<evidence type="ECO:0000313" key="5">
    <source>
        <dbReference type="Proteomes" id="UP000726737"/>
    </source>
</evidence>
<dbReference type="SMART" id="SM00298">
    <property type="entry name" value="CHROMO"/>
    <property type="match status" value="1"/>
</dbReference>
<dbReference type="OrthoDB" id="433924at2759"/>
<keyword evidence="1" id="KW-0175">Coiled coil</keyword>
<keyword evidence="5" id="KW-1185">Reference proteome</keyword>
<feature type="region of interest" description="Disordered" evidence="2">
    <location>
        <begin position="67"/>
        <end position="105"/>
    </location>
</feature>
<sequence>MPENITQDICLVDKILEKRTNADTGAVEYLIHWQGTDAQGNEYEDSWEPECNIIGDELIEEYDRMHRTKRVQQHRRSPSNNGSYGSIHGTNGSHGPRHQQQAVPPLPLQMNPRHAYSSIPPEASIRLPSTFIPPQQPVTGHPDIHQAAPGTFSRPFVGYAQGYPHPYPPVYSHLPHPYPIPSHYAMHPTHHRPESGMSNMRTRQPSSHSKPLKRVATSTAADGSKDVEMSGPATSGAATQLPSTQDDLKGDASAVGQESNSAAGTKRSRQDGHSVRSHYMDRRQALSINRSAPATIRLLKLDFDHEKVFFISLIAKSTLVKDAAIREDMVRFLKNPQNPELAPGASLLESETWLIELKEQHGTPGSFFLALDIPNGVVKALFIPEWMLEYRRRDHPGQGVVVVDRAIVSAIMAGDLHGSGLYPPSATQPVPSNSELEANSSLPTTATEPSNTSGPPAQPLPQQDDSKQESIANKQGTMPTTPAINGDVMMESAEGSEGKPKEPTSVSEIQCGWENCREVRLSMKALSVHVQQAHLQGLLSSMSEPTPSADQLDGTNMSSTPSAVVDASSTDQSPMDIAWKNQYKLLEDAYRSLQDDIVKMKGTMLRTEEQLRESTVLYTGAIAGSEEHIKRLEAHLEWEMKKWEKYQSQRRHMISRNVGDSEPTSNANVVDGAQERASENLSGPNGKEEIDRVPDHEEDRMDKPMEAQSFNSIREIQKQLVAAKEAHERLAQDNAALFAKRRTLETEFRKIDERYQQTTSQLTALEAKDQEAVEEIRQRTRNIEDYKTAMEKDQEQHQRDAGQLQSMIGSLMQTPSQHAQQRDQQQYPSSMPPTTPNLAPPGSLAAQPPAQPTPEQSMDNRNSSSILSSTVTNEPSKQGMTTAPEGNIPSNFIDLLTRQLAGPESQ</sequence>
<organism evidence="4 5">
    <name type="scientific">Mortierella polycephala</name>
    <dbReference type="NCBI Taxonomy" id="41804"/>
    <lineage>
        <taxon>Eukaryota</taxon>
        <taxon>Fungi</taxon>
        <taxon>Fungi incertae sedis</taxon>
        <taxon>Mucoromycota</taxon>
        <taxon>Mortierellomycotina</taxon>
        <taxon>Mortierellomycetes</taxon>
        <taxon>Mortierellales</taxon>
        <taxon>Mortierellaceae</taxon>
        <taxon>Mortierella</taxon>
    </lineage>
</organism>
<dbReference type="PROSITE" id="PS50013">
    <property type="entry name" value="CHROMO_2"/>
    <property type="match status" value="1"/>
</dbReference>
<dbReference type="AlphaFoldDB" id="A0A9P6TWJ6"/>
<feature type="region of interest" description="Disordered" evidence="2">
    <location>
        <begin position="674"/>
        <end position="699"/>
    </location>
</feature>
<gene>
    <name evidence="4" type="ORF">BG011_009067</name>
</gene>
<comment type="caution">
    <text evidence="4">The sequence shown here is derived from an EMBL/GenBank/DDBJ whole genome shotgun (WGS) entry which is preliminary data.</text>
</comment>
<dbReference type="Pfam" id="PF00385">
    <property type="entry name" value="Chromo"/>
    <property type="match status" value="1"/>
</dbReference>
<feature type="compositionally biased region" description="Polar residues" evidence="2">
    <location>
        <begin position="813"/>
        <end position="829"/>
    </location>
</feature>
<evidence type="ECO:0000256" key="1">
    <source>
        <dbReference type="SAM" id="Coils"/>
    </source>
</evidence>
<feature type="domain" description="Chromo" evidence="3">
    <location>
        <begin position="10"/>
        <end position="74"/>
    </location>
</feature>
<name>A0A9P6TWJ6_9FUNG</name>
<dbReference type="Gene3D" id="2.40.50.40">
    <property type="match status" value="1"/>
</dbReference>
<dbReference type="InterPro" id="IPR000953">
    <property type="entry name" value="Chromo/chromo_shadow_dom"/>
</dbReference>
<dbReference type="Proteomes" id="UP000726737">
    <property type="component" value="Unassembled WGS sequence"/>
</dbReference>
<reference evidence="4" key="1">
    <citation type="journal article" date="2020" name="Fungal Divers.">
        <title>Resolving the Mortierellaceae phylogeny through synthesis of multi-gene phylogenetics and phylogenomics.</title>
        <authorList>
            <person name="Vandepol N."/>
            <person name="Liber J."/>
            <person name="Desiro A."/>
            <person name="Na H."/>
            <person name="Kennedy M."/>
            <person name="Barry K."/>
            <person name="Grigoriev I.V."/>
            <person name="Miller A.N."/>
            <person name="O'Donnell K."/>
            <person name="Stajich J.E."/>
            <person name="Bonito G."/>
        </authorList>
    </citation>
    <scope>NUCLEOTIDE SEQUENCE</scope>
    <source>
        <strain evidence="4">KOD948</strain>
    </source>
</reference>
<feature type="compositionally biased region" description="Basic and acidic residues" evidence="2">
    <location>
        <begin position="686"/>
        <end position="699"/>
    </location>
</feature>
<dbReference type="CDD" id="cd00024">
    <property type="entry name" value="CD_CSD"/>
    <property type="match status" value="1"/>
</dbReference>
<feature type="region of interest" description="Disordered" evidence="2">
    <location>
        <begin position="182"/>
        <end position="282"/>
    </location>
</feature>
<feature type="region of interest" description="Disordered" evidence="2">
    <location>
        <begin position="813"/>
        <end position="891"/>
    </location>
</feature>
<feature type="compositionally biased region" description="Polar residues" evidence="2">
    <location>
        <begin position="425"/>
        <end position="483"/>
    </location>
</feature>
<dbReference type="EMBL" id="JAAAJA010000789">
    <property type="protein sequence ID" value="KAG0249624.1"/>
    <property type="molecule type" value="Genomic_DNA"/>
</dbReference>
<feature type="compositionally biased region" description="Polar residues" evidence="2">
    <location>
        <begin position="857"/>
        <end position="881"/>
    </location>
</feature>
<proteinExistence type="predicted"/>
<evidence type="ECO:0000256" key="2">
    <source>
        <dbReference type="SAM" id="MobiDB-lite"/>
    </source>
</evidence>
<evidence type="ECO:0000313" key="4">
    <source>
        <dbReference type="EMBL" id="KAG0249624.1"/>
    </source>
</evidence>
<accession>A0A9P6TWJ6</accession>
<feature type="region of interest" description="Disordered" evidence="2">
    <location>
        <begin position="418"/>
        <end position="486"/>
    </location>
</feature>
<feature type="region of interest" description="Disordered" evidence="2">
    <location>
        <begin position="543"/>
        <end position="569"/>
    </location>
</feature>
<feature type="compositionally biased region" description="Basic and acidic residues" evidence="2">
    <location>
        <begin position="268"/>
        <end position="282"/>
    </location>
</feature>
<feature type="compositionally biased region" description="Pro residues" evidence="2">
    <location>
        <begin position="830"/>
        <end position="839"/>
    </location>
</feature>
<feature type="compositionally biased region" description="Polar residues" evidence="2">
    <location>
        <begin position="196"/>
        <end position="209"/>
    </location>
</feature>
<dbReference type="InterPro" id="IPR023780">
    <property type="entry name" value="Chromo_domain"/>
</dbReference>
<dbReference type="InterPro" id="IPR016197">
    <property type="entry name" value="Chromo-like_dom_sf"/>
</dbReference>
<feature type="compositionally biased region" description="Basic residues" evidence="2">
    <location>
        <begin position="67"/>
        <end position="77"/>
    </location>
</feature>
<dbReference type="SUPFAM" id="SSF54160">
    <property type="entry name" value="Chromo domain-like"/>
    <property type="match status" value="1"/>
</dbReference>